<dbReference type="KEGG" id="mmar:MODMU_2623"/>
<feature type="domain" description="HpcH/HpaI aldolase/citrate lyase" evidence="4">
    <location>
        <begin position="2"/>
        <end position="210"/>
    </location>
</feature>
<accession>I4EXD9</accession>
<dbReference type="PANTHER" id="PTHR30502:SF0">
    <property type="entry name" value="PHOSPHOENOLPYRUVATE CARBOXYLASE FAMILY PROTEIN"/>
    <property type="match status" value="1"/>
</dbReference>
<keyword evidence="6" id="KW-1185">Reference proteome</keyword>
<dbReference type="eggNOG" id="COG3836">
    <property type="taxonomic scope" value="Bacteria"/>
</dbReference>
<dbReference type="AlphaFoldDB" id="I4EXD9"/>
<dbReference type="STRING" id="477641.MODMU_2623"/>
<dbReference type="Proteomes" id="UP000006461">
    <property type="component" value="Chromosome"/>
</dbReference>
<dbReference type="GO" id="GO:0046872">
    <property type="term" value="F:metal ion binding"/>
    <property type="evidence" value="ECO:0007669"/>
    <property type="project" value="UniProtKB-KW"/>
</dbReference>
<reference evidence="5 6" key="1">
    <citation type="journal article" date="2012" name="J. Bacteriol.">
        <title>Genome Sequence of Radiation-Resistant Modestobacter marinus Strain BC501, a Representative Actinobacterium That Thrives on Calcareous Stone Surfaces.</title>
        <authorList>
            <person name="Normand P."/>
            <person name="Gury J."/>
            <person name="Pujic P."/>
            <person name="Chouaia B."/>
            <person name="Crotti E."/>
            <person name="Brusetti L."/>
            <person name="Daffonchio D."/>
            <person name="Vacherie B."/>
            <person name="Barbe V."/>
            <person name="Medigue C."/>
            <person name="Calteau A."/>
            <person name="Ghodhbane-Gtari F."/>
            <person name="Essoussi I."/>
            <person name="Nouioui I."/>
            <person name="Abbassi-Ghozzi I."/>
            <person name="Gtari M."/>
        </authorList>
    </citation>
    <scope>NUCLEOTIDE SEQUENCE [LARGE SCALE GENOMIC DNA]</scope>
    <source>
        <strain evidence="6">BC 501</strain>
    </source>
</reference>
<dbReference type="PANTHER" id="PTHR30502">
    <property type="entry name" value="2-KETO-3-DEOXY-L-RHAMNONATE ALDOLASE"/>
    <property type="match status" value="1"/>
</dbReference>
<evidence type="ECO:0000259" key="4">
    <source>
        <dbReference type="Pfam" id="PF03328"/>
    </source>
</evidence>
<evidence type="ECO:0000256" key="3">
    <source>
        <dbReference type="ARBA" id="ARBA00023239"/>
    </source>
</evidence>
<evidence type="ECO:0000256" key="2">
    <source>
        <dbReference type="ARBA" id="ARBA00022723"/>
    </source>
</evidence>
<dbReference type="GO" id="GO:0005737">
    <property type="term" value="C:cytoplasm"/>
    <property type="evidence" value="ECO:0007669"/>
    <property type="project" value="TreeGrafter"/>
</dbReference>
<name>I4EXD9_MODI5</name>
<dbReference type="Gene3D" id="3.20.20.60">
    <property type="entry name" value="Phosphoenolpyruvate-binding domains"/>
    <property type="match status" value="1"/>
</dbReference>
<dbReference type="OMA" id="TIVCVQI"/>
<comment type="similarity">
    <text evidence="1">Belongs to the HpcH/HpaI aldolase family.</text>
</comment>
<dbReference type="GO" id="GO:0016832">
    <property type="term" value="F:aldehyde-lyase activity"/>
    <property type="evidence" value="ECO:0007669"/>
    <property type="project" value="TreeGrafter"/>
</dbReference>
<dbReference type="HOGENOM" id="CLU_059964_3_2_11"/>
<dbReference type="EMBL" id="FO203431">
    <property type="protein sequence ID" value="CCH88052.1"/>
    <property type="molecule type" value="Genomic_DNA"/>
</dbReference>
<dbReference type="InterPro" id="IPR005000">
    <property type="entry name" value="Aldolase/citrate-lyase_domain"/>
</dbReference>
<dbReference type="InterPro" id="IPR050251">
    <property type="entry name" value="HpcH-HpaI_aldolase"/>
</dbReference>
<keyword evidence="3" id="KW-0456">Lyase</keyword>
<dbReference type="InterPro" id="IPR015813">
    <property type="entry name" value="Pyrv/PenolPyrv_kinase-like_dom"/>
</dbReference>
<proteinExistence type="inferred from homology"/>
<gene>
    <name evidence="5" type="ordered locus">MODMU_2623</name>
</gene>
<organism evidence="5 6">
    <name type="scientific">Modestobacter italicus (strain DSM 44449 / CECT 9708 / BC 501)</name>
    <dbReference type="NCBI Taxonomy" id="2732864"/>
    <lineage>
        <taxon>Bacteria</taxon>
        <taxon>Bacillati</taxon>
        <taxon>Actinomycetota</taxon>
        <taxon>Actinomycetes</taxon>
        <taxon>Geodermatophilales</taxon>
        <taxon>Geodermatophilaceae</taxon>
        <taxon>Modestobacter</taxon>
    </lineage>
</organism>
<protein>
    <submittedName>
        <fullName evidence="5">2-keto-3-deoxy-L-rhamnonate aldolase</fullName>
    </submittedName>
</protein>
<dbReference type="SUPFAM" id="SSF51621">
    <property type="entry name" value="Phosphoenolpyruvate/pyruvate domain"/>
    <property type="match status" value="1"/>
</dbReference>
<keyword evidence="2" id="KW-0479">Metal-binding</keyword>
<dbReference type="OrthoDB" id="3353438at2"/>
<evidence type="ECO:0000313" key="5">
    <source>
        <dbReference type="EMBL" id="CCH88052.1"/>
    </source>
</evidence>
<dbReference type="Pfam" id="PF03328">
    <property type="entry name" value="HpcH_HpaI"/>
    <property type="match status" value="1"/>
</dbReference>
<dbReference type="InterPro" id="IPR040442">
    <property type="entry name" value="Pyrv_kinase-like_dom_sf"/>
</dbReference>
<evidence type="ECO:0000256" key="1">
    <source>
        <dbReference type="ARBA" id="ARBA00005568"/>
    </source>
</evidence>
<evidence type="ECO:0000313" key="6">
    <source>
        <dbReference type="Proteomes" id="UP000006461"/>
    </source>
</evidence>
<sequence>MAAAGLDWVGIDQQHGWNAGHDCTDLVAAVRAGGAHALVRVGWNRPEEIGRVLDAGADGVIVPMVESAEEARAAVAAARYAPEGRRSWGATRSPYTSSPSDPAAANASTACLVMVESPAALDRVEEIAAVPGIDGVFLGPFDLSLALGVPLEQLLADRGEGSALRRVVAACAENGVVAAAYGGTPARAQLLGDHGFTVLAVGADDALFADASAALVAQARALG</sequence>
<dbReference type="PATRIC" id="fig|477641.3.peg.2481"/>